<dbReference type="EMBL" id="CM001268">
    <property type="protein sequence ID" value="EHH24999.1"/>
    <property type="molecule type" value="Genomic_DNA"/>
</dbReference>
<sequence length="65" mass="7340">KSCSVAQAGVQWCDLGSLQPLPPRFKPFSCLSLLSSWDYRRVPPHPANFCIFSRDRVSACWPGWS</sequence>
<gene>
    <name evidence="1" type="ORF">EGK_08749</name>
</gene>
<organism evidence="1">
    <name type="scientific">Macaca mulatta</name>
    <name type="common">Rhesus macaque</name>
    <dbReference type="NCBI Taxonomy" id="9544"/>
    <lineage>
        <taxon>Eukaryota</taxon>
        <taxon>Metazoa</taxon>
        <taxon>Chordata</taxon>
        <taxon>Craniata</taxon>
        <taxon>Vertebrata</taxon>
        <taxon>Euteleostomi</taxon>
        <taxon>Mammalia</taxon>
        <taxon>Eutheria</taxon>
        <taxon>Euarchontoglires</taxon>
        <taxon>Primates</taxon>
        <taxon>Haplorrhini</taxon>
        <taxon>Catarrhini</taxon>
        <taxon>Cercopithecidae</taxon>
        <taxon>Cercopithecinae</taxon>
        <taxon>Macaca</taxon>
    </lineage>
</organism>
<dbReference type="PANTHER" id="PTHR46254">
    <property type="entry name" value="PROTEIN GVQW1-RELATED"/>
    <property type="match status" value="1"/>
</dbReference>
<reference evidence="1" key="1">
    <citation type="journal article" date="2011" name="Nat. Biotechnol.">
        <title>Genome sequencing and comparison of two nonhuman primate animal models, the cynomolgus and Chinese rhesus macaques.</title>
        <authorList>
            <person name="Yan G."/>
            <person name="Zhang G."/>
            <person name="Fang X."/>
            <person name="Zhang Y."/>
            <person name="Li C."/>
            <person name="Ling F."/>
            <person name="Cooper D.N."/>
            <person name="Li Q."/>
            <person name="Li Y."/>
            <person name="van Gool A.J."/>
            <person name="Du H."/>
            <person name="Chen J."/>
            <person name="Chen R."/>
            <person name="Zhang P."/>
            <person name="Huang Z."/>
            <person name="Thompson J.R."/>
            <person name="Meng Y."/>
            <person name="Bai Y."/>
            <person name="Wang J."/>
            <person name="Zhuo M."/>
            <person name="Wang T."/>
            <person name="Huang Y."/>
            <person name="Wei L."/>
            <person name="Li J."/>
            <person name="Wang Z."/>
            <person name="Hu H."/>
            <person name="Yang P."/>
            <person name="Le L."/>
            <person name="Stenson P.D."/>
            <person name="Li B."/>
            <person name="Liu X."/>
            <person name="Ball E.V."/>
            <person name="An N."/>
            <person name="Huang Q."/>
            <person name="Zhang Y."/>
            <person name="Fan W."/>
            <person name="Zhang X."/>
            <person name="Li Y."/>
            <person name="Wang W."/>
            <person name="Katze M.G."/>
            <person name="Su B."/>
            <person name="Nielsen R."/>
            <person name="Yang H."/>
            <person name="Wang J."/>
            <person name="Wang X."/>
            <person name="Wang J."/>
        </authorList>
    </citation>
    <scope>NUCLEOTIDE SEQUENCE [LARGE SCALE GENOMIC DNA]</scope>
    <source>
        <strain evidence="1">CR-5</strain>
    </source>
</reference>
<dbReference type="Proteomes" id="UP000013456">
    <property type="component" value="Chromosome 16"/>
</dbReference>
<feature type="non-terminal residue" evidence="1">
    <location>
        <position position="1"/>
    </location>
</feature>
<evidence type="ECO:0000313" key="1">
    <source>
        <dbReference type="EMBL" id="EHH24999.1"/>
    </source>
</evidence>
<accession>G7NIM6</accession>
<dbReference type="AlphaFoldDB" id="G7NIM6"/>
<name>G7NIM6_MACMU</name>
<proteinExistence type="predicted"/>
<feature type="non-terminal residue" evidence="1">
    <location>
        <position position="65"/>
    </location>
</feature>
<protein>
    <submittedName>
        <fullName evidence="1">Uncharacterized protein</fullName>
    </submittedName>
</protein>